<accession>A0A7D6V9Y1</accession>
<proteinExistence type="predicted"/>
<sequence>MTSASDRCPECGGVLPPSGVCADRIPELLEIEAQVLDGSEDSLRAHFYAIATYQVQHPSRMTPQATAGMRAALTRMARNPFPISDLRREIRRDFRAVKVTNPNPEDRSGVDSRWPCDWPITAADIVARPPSEYVAAVTEWARAATDLLDRAVGGAVS</sequence>
<dbReference type="EMBL" id="CP059399">
    <property type="protein sequence ID" value="QLY29971.1"/>
    <property type="molecule type" value="Genomic_DNA"/>
</dbReference>
<organism evidence="1 2">
    <name type="scientific">Nocardia huaxiensis</name>
    <dbReference type="NCBI Taxonomy" id="2755382"/>
    <lineage>
        <taxon>Bacteria</taxon>
        <taxon>Bacillati</taxon>
        <taxon>Actinomycetota</taxon>
        <taxon>Actinomycetes</taxon>
        <taxon>Mycobacteriales</taxon>
        <taxon>Nocardiaceae</taxon>
        <taxon>Nocardia</taxon>
    </lineage>
</organism>
<reference evidence="1 2" key="1">
    <citation type="submission" date="2020-07" db="EMBL/GenBank/DDBJ databases">
        <authorList>
            <person name="Zhuang K."/>
            <person name="Ran Y."/>
        </authorList>
    </citation>
    <scope>NUCLEOTIDE SEQUENCE [LARGE SCALE GENOMIC DNA]</scope>
    <source>
        <strain evidence="1 2">WCH-YHL-001</strain>
    </source>
</reference>
<name>A0A7D6V9Y1_9NOCA</name>
<evidence type="ECO:0000313" key="2">
    <source>
        <dbReference type="Proteomes" id="UP000515512"/>
    </source>
</evidence>
<dbReference type="InterPro" id="IPR045990">
    <property type="entry name" value="DUF5946"/>
</dbReference>
<keyword evidence="2" id="KW-1185">Reference proteome</keyword>
<dbReference type="Pfam" id="PF19371">
    <property type="entry name" value="DUF5946"/>
    <property type="match status" value="1"/>
</dbReference>
<protein>
    <submittedName>
        <fullName evidence="1">Uncharacterized protein</fullName>
    </submittedName>
</protein>
<dbReference type="KEGG" id="nhu:H0264_32995"/>
<dbReference type="RefSeq" id="WP_181581170.1">
    <property type="nucleotide sequence ID" value="NZ_CP059399.1"/>
</dbReference>
<dbReference type="AlphaFoldDB" id="A0A7D6V9Y1"/>
<gene>
    <name evidence="1" type="ORF">H0264_32995</name>
</gene>
<dbReference type="Proteomes" id="UP000515512">
    <property type="component" value="Chromosome"/>
</dbReference>
<evidence type="ECO:0000313" key="1">
    <source>
        <dbReference type="EMBL" id="QLY29971.1"/>
    </source>
</evidence>